<keyword evidence="1" id="KW-0472">Membrane</keyword>
<evidence type="ECO:0000256" key="1">
    <source>
        <dbReference type="SAM" id="Phobius"/>
    </source>
</evidence>
<gene>
    <name evidence="2" type="ORF">AAH949_07705</name>
</gene>
<organism evidence="2">
    <name type="scientific">Campylobacter sp. CCS1377</name>
    <dbReference type="NCBI Taxonomy" id="3158229"/>
    <lineage>
        <taxon>Bacteria</taxon>
        <taxon>Pseudomonadati</taxon>
        <taxon>Campylobacterota</taxon>
        <taxon>Epsilonproteobacteria</taxon>
        <taxon>Campylobacterales</taxon>
        <taxon>Campylobacteraceae</taxon>
        <taxon>Campylobacter</taxon>
    </lineage>
</organism>
<keyword evidence="1" id="KW-0812">Transmembrane</keyword>
<dbReference type="EMBL" id="CP155620">
    <property type="protein sequence ID" value="XBJ28962.1"/>
    <property type="molecule type" value="Genomic_DNA"/>
</dbReference>
<feature type="transmembrane region" description="Helical" evidence="1">
    <location>
        <begin position="12"/>
        <end position="32"/>
    </location>
</feature>
<sequence>MNLEINHDFAGFYMITLSLLFVWNLVDFFLVWQGIKKDNLKKLVNFLEQN</sequence>
<protein>
    <submittedName>
        <fullName evidence="2">Uncharacterized protein</fullName>
    </submittedName>
</protein>
<proteinExistence type="predicted"/>
<keyword evidence="1" id="KW-1133">Transmembrane helix</keyword>
<accession>A0AAU7E6C0</accession>
<dbReference type="AlphaFoldDB" id="A0AAU7E6C0"/>
<evidence type="ECO:0000313" key="2">
    <source>
        <dbReference type="EMBL" id="XBJ28962.1"/>
    </source>
</evidence>
<reference evidence="2" key="1">
    <citation type="submission" date="2024-05" db="EMBL/GenBank/DDBJ databases">
        <title>Campylobacter coli isolated from environmental waters in Slovenia.</title>
        <authorList>
            <person name="Zautner A.E."/>
            <person name="Bunk B."/>
            <person name="Riedel T."/>
            <person name="Sproeer C."/>
        </authorList>
    </citation>
    <scope>NUCLEOTIDE SEQUENCE</scope>
    <source>
        <strain evidence="2">CCS1377</strain>
    </source>
</reference>
<name>A0AAU7E6C0_9BACT</name>
<dbReference type="RefSeq" id="WP_348518407.1">
    <property type="nucleotide sequence ID" value="NZ_CP155620.1"/>
</dbReference>